<gene>
    <name evidence="3" type="ORF">FHL15_007433</name>
</gene>
<sequence length="202" mass="22190">MHRQIASAAIALVHLILPRAQTHVLPSPSSPLQPDTQPPPPPPPPLLSTQTCPTSPKSFSLSEITYLRYEVSQNVPTAPPNTTQLVFEITNTATEISTGCALQTIMSPSGDWIEDDAIWYTCLERTIVVDDKEYPVRTSARLDWDEWRLAVNQTVTVSQFSTLTLTPTCTENKTASQYIKECSAPDVVVTATSDDKQHSIGI</sequence>
<evidence type="ECO:0000256" key="1">
    <source>
        <dbReference type="SAM" id="MobiDB-lite"/>
    </source>
</evidence>
<evidence type="ECO:0000313" key="4">
    <source>
        <dbReference type="Proteomes" id="UP000319160"/>
    </source>
</evidence>
<evidence type="ECO:0000256" key="2">
    <source>
        <dbReference type="SAM" id="SignalP"/>
    </source>
</evidence>
<dbReference type="OrthoDB" id="3727384at2759"/>
<dbReference type="Proteomes" id="UP000319160">
    <property type="component" value="Unassembled WGS sequence"/>
</dbReference>
<dbReference type="AlphaFoldDB" id="A0A553HUN2"/>
<protein>
    <recommendedName>
        <fullName evidence="5">AA1-like domain-containing protein</fullName>
    </recommendedName>
</protein>
<comment type="caution">
    <text evidence="3">The sequence shown here is derived from an EMBL/GenBank/DDBJ whole genome shotgun (WGS) entry which is preliminary data.</text>
</comment>
<feature type="signal peptide" evidence="2">
    <location>
        <begin position="1"/>
        <end position="22"/>
    </location>
</feature>
<evidence type="ECO:0008006" key="5">
    <source>
        <dbReference type="Google" id="ProtNLM"/>
    </source>
</evidence>
<accession>A0A553HUN2</accession>
<reference evidence="4" key="1">
    <citation type="submission" date="2019-06" db="EMBL/GenBank/DDBJ databases">
        <title>Draft genome sequence of the griseofulvin-producing fungus Xylaria cubensis strain G536.</title>
        <authorList>
            <person name="Mead M.E."/>
            <person name="Raja H.A."/>
            <person name="Steenwyk J.L."/>
            <person name="Knowles S.L."/>
            <person name="Oberlies N.H."/>
            <person name="Rokas A."/>
        </authorList>
    </citation>
    <scope>NUCLEOTIDE SEQUENCE [LARGE SCALE GENOMIC DNA]</scope>
    <source>
        <strain evidence="4">G536</strain>
    </source>
</reference>
<keyword evidence="4" id="KW-1185">Reference proteome</keyword>
<organism evidence="3 4">
    <name type="scientific">Xylaria flabelliformis</name>
    <dbReference type="NCBI Taxonomy" id="2512241"/>
    <lineage>
        <taxon>Eukaryota</taxon>
        <taxon>Fungi</taxon>
        <taxon>Dikarya</taxon>
        <taxon>Ascomycota</taxon>
        <taxon>Pezizomycotina</taxon>
        <taxon>Sordariomycetes</taxon>
        <taxon>Xylariomycetidae</taxon>
        <taxon>Xylariales</taxon>
        <taxon>Xylariaceae</taxon>
        <taxon>Xylaria</taxon>
    </lineage>
</organism>
<feature type="region of interest" description="Disordered" evidence="1">
    <location>
        <begin position="24"/>
        <end position="57"/>
    </location>
</feature>
<feature type="chain" id="PRO_5021975203" description="AA1-like domain-containing protein" evidence="2">
    <location>
        <begin position="23"/>
        <end position="202"/>
    </location>
</feature>
<feature type="compositionally biased region" description="Low complexity" evidence="1">
    <location>
        <begin position="47"/>
        <end position="56"/>
    </location>
</feature>
<evidence type="ECO:0000313" key="3">
    <source>
        <dbReference type="EMBL" id="TRX91651.1"/>
    </source>
</evidence>
<name>A0A553HUN2_9PEZI</name>
<feature type="compositionally biased region" description="Pro residues" evidence="1">
    <location>
        <begin position="28"/>
        <end position="46"/>
    </location>
</feature>
<keyword evidence="2" id="KW-0732">Signal</keyword>
<dbReference type="EMBL" id="VFLP01000043">
    <property type="protein sequence ID" value="TRX91651.1"/>
    <property type="molecule type" value="Genomic_DNA"/>
</dbReference>
<proteinExistence type="predicted"/>